<dbReference type="Gene3D" id="2.60.120.1140">
    <property type="entry name" value="Protein of unknown function DUF192"/>
    <property type="match status" value="1"/>
</dbReference>
<dbReference type="PANTHER" id="PTHR37953">
    <property type="entry name" value="UPF0127 PROTEIN MJ1496"/>
    <property type="match status" value="1"/>
</dbReference>
<dbReference type="InterPro" id="IPR038695">
    <property type="entry name" value="Saro_0823-like_sf"/>
</dbReference>
<evidence type="ECO:0000256" key="1">
    <source>
        <dbReference type="SAM" id="SignalP"/>
    </source>
</evidence>
<dbReference type="InterPro" id="IPR003795">
    <property type="entry name" value="DUF192"/>
</dbReference>
<organism evidence="2 3">
    <name type="scientific">Asticcacaulis benevestitus DSM 16100 = ATCC BAA-896</name>
    <dbReference type="NCBI Taxonomy" id="1121022"/>
    <lineage>
        <taxon>Bacteria</taxon>
        <taxon>Pseudomonadati</taxon>
        <taxon>Pseudomonadota</taxon>
        <taxon>Alphaproteobacteria</taxon>
        <taxon>Caulobacterales</taxon>
        <taxon>Caulobacteraceae</taxon>
        <taxon>Asticcacaulis</taxon>
    </lineage>
</organism>
<name>V4Q3K0_9CAUL</name>
<feature type="chain" id="PRO_5004725366" description="DUF192 domain-containing protein" evidence="1">
    <location>
        <begin position="30"/>
        <end position="180"/>
    </location>
</feature>
<gene>
    <name evidence="2" type="ORF">ABENE_01820</name>
</gene>
<keyword evidence="1" id="KW-0732">Signal</keyword>
<dbReference type="AlphaFoldDB" id="V4Q3K0"/>
<reference evidence="2 3" key="1">
    <citation type="journal article" date="2014" name="Nature">
        <title>Sequential evolution of bacterial morphology by co-option of a developmental regulator.</title>
        <authorList>
            <person name="Jiang C."/>
            <person name="Brown P.J."/>
            <person name="Ducret A."/>
            <person name="Brun Y.V."/>
        </authorList>
    </citation>
    <scope>NUCLEOTIDE SEQUENCE [LARGE SCALE GENOMIC DNA]</scope>
    <source>
        <strain evidence="2 3">DSM 16100</strain>
    </source>
</reference>
<protein>
    <recommendedName>
        <fullName evidence="4">DUF192 domain-containing protein</fullName>
    </recommendedName>
</protein>
<dbReference type="Pfam" id="PF02643">
    <property type="entry name" value="DUF192"/>
    <property type="match status" value="1"/>
</dbReference>
<evidence type="ECO:0008006" key="4">
    <source>
        <dbReference type="Google" id="ProtNLM"/>
    </source>
</evidence>
<dbReference type="RefSeq" id="WP_018080137.1">
    <property type="nucleotide sequence ID" value="NZ_AQWM01000001.1"/>
</dbReference>
<proteinExistence type="predicted"/>
<accession>V4Q3K0</accession>
<keyword evidence="3" id="KW-1185">Reference proteome</keyword>
<sequence length="180" mass="19225">MTKTYVKSVWAAVIATGLVSLGYSSSGVAQDNAPAIPAQCLNIDISPYTTPEKLAVIHAGSSGAKVTTSFSVEIADNDGTREQGLMCRQQLAADQGMLFEFQDVSDRSFWMKNTLIGLDIIYIAPDGRIVSIQKNARPLDRTPLPSYGAASGVLEVQAGLSDKLGLKAGDIVIHPFFHKP</sequence>
<comment type="caution">
    <text evidence="2">The sequence shown here is derived from an EMBL/GenBank/DDBJ whole genome shotgun (WGS) entry which is preliminary data.</text>
</comment>
<dbReference type="EMBL" id="AWGB01000004">
    <property type="protein sequence ID" value="ESQ94269.1"/>
    <property type="molecule type" value="Genomic_DNA"/>
</dbReference>
<feature type="signal peptide" evidence="1">
    <location>
        <begin position="1"/>
        <end position="29"/>
    </location>
</feature>
<evidence type="ECO:0000313" key="3">
    <source>
        <dbReference type="Proteomes" id="UP000017837"/>
    </source>
</evidence>
<dbReference type="PATRIC" id="fig|1121022.4.peg.359"/>
<dbReference type="Proteomes" id="UP000017837">
    <property type="component" value="Unassembled WGS sequence"/>
</dbReference>
<dbReference type="eggNOG" id="COG1430">
    <property type="taxonomic scope" value="Bacteria"/>
</dbReference>
<dbReference type="PANTHER" id="PTHR37953:SF1">
    <property type="entry name" value="UPF0127 PROTEIN MJ1496"/>
    <property type="match status" value="1"/>
</dbReference>
<evidence type="ECO:0000313" key="2">
    <source>
        <dbReference type="EMBL" id="ESQ94269.1"/>
    </source>
</evidence>